<comment type="caution">
    <text evidence="2">The sequence shown here is derived from an EMBL/GenBank/DDBJ whole genome shotgun (WGS) entry which is preliminary data.</text>
</comment>
<dbReference type="RefSeq" id="WP_413272589.1">
    <property type="nucleotide sequence ID" value="NZ_JBHFNQ010000169.1"/>
</dbReference>
<keyword evidence="3" id="KW-1185">Reference proteome</keyword>
<keyword evidence="2" id="KW-0378">Hydrolase</keyword>
<dbReference type="Proteomes" id="UP001576774">
    <property type="component" value="Unassembled WGS sequence"/>
</dbReference>
<dbReference type="InterPro" id="IPR011335">
    <property type="entry name" value="Restrct_endonuc-II-like"/>
</dbReference>
<dbReference type="InterPro" id="IPR008538">
    <property type="entry name" value="Uma2"/>
</dbReference>
<dbReference type="CDD" id="cd06260">
    <property type="entry name" value="DUF820-like"/>
    <property type="match status" value="1"/>
</dbReference>
<dbReference type="InterPro" id="IPR012296">
    <property type="entry name" value="Nuclease_put_TT1808"/>
</dbReference>
<name>A0ABV4XBM6_9CYAN</name>
<proteinExistence type="predicted"/>
<evidence type="ECO:0000259" key="1">
    <source>
        <dbReference type="Pfam" id="PF05685"/>
    </source>
</evidence>
<dbReference type="GO" id="GO:0004519">
    <property type="term" value="F:endonuclease activity"/>
    <property type="evidence" value="ECO:0007669"/>
    <property type="project" value="UniProtKB-KW"/>
</dbReference>
<reference evidence="2 3" key="1">
    <citation type="submission" date="2024-09" db="EMBL/GenBank/DDBJ databases">
        <title>Floridaenema gen nov. (Aerosakkonemataceae, Aerosakkonematales ord. nov., Cyanobacteria) from benthic tropical and subtropical fresh waters, with the description of four new species.</title>
        <authorList>
            <person name="Moretto J.A."/>
            <person name="Berthold D.E."/>
            <person name="Lefler F.W."/>
            <person name="Huang I.-S."/>
            <person name="Laughinghouse H. IV."/>
        </authorList>
    </citation>
    <scope>NUCLEOTIDE SEQUENCE [LARGE SCALE GENOMIC DNA]</scope>
    <source>
        <strain evidence="2 3">BLCC-F46</strain>
    </source>
</reference>
<dbReference type="PANTHER" id="PTHR35400:SF3">
    <property type="entry name" value="SLL1072 PROTEIN"/>
    <property type="match status" value="1"/>
</dbReference>
<dbReference type="Pfam" id="PF05685">
    <property type="entry name" value="Uma2"/>
    <property type="match status" value="1"/>
</dbReference>
<dbReference type="PANTHER" id="PTHR35400">
    <property type="entry name" value="SLR1083 PROTEIN"/>
    <property type="match status" value="1"/>
</dbReference>
<keyword evidence="2" id="KW-0255">Endonuclease</keyword>
<accession>A0ABV4XBM6</accession>
<dbReference type="SUPFAM" id="SSF52980">
    <property type="entry name" value="Restriction endonuclease-like"/>
    <property type="match status" value="1"/>
</dbReference>
<keyword evidence="2" id="KW-0540">Nuclease</keyword>
<feature type="domain" description="Putative restriction endonuclease" evidence="1">
    <location>
        <begin position="26"/>
        <end position="189"/>
    </location>
</feature>
<evidence type="ECO:0000313" key="3">
    <source>
        <dbReference type="Proteomes" id="UP001576774"/>
    </source>
</evidence>
<evidence type="ECO:0000313" key="2">
    <source>
        <dbReference type="EMBL" id="MFB2879553.1"/>
    </source>
</evidence>
<gene>
    <name evidence="2" type="ORF">ACE1CC_22075</name>
</gene>
<dbReference type="Gene3D" id="3.90.1570.10">
    <property type="entry name" value="tt1808, chain A"/>
    <property type="match status" value="1"/>
</dbReference>
<protein>
    <submittedName>
        <fullName evidence="2">Uma2 family endonuclease</fullName>
    </submittedName>
</protein>
<sequence length="222" mass="25027">MRGIVPKILPLENGDRLTRTEFESRYEAMPHLKKAELIERVVYMGSPVRVIHGRPHGDIVGWLSSYKIVTPGVDLLVDTTVRLDPDNEPQPDALLRIDVGGQSTVSEDSYVEGAPEFIAEIAASSASYDLREKLRVYRRNQVQEYLIWQVYEQRIDWFRLREGEYIALQADEAGIIKSEVFPGLWLAVSALLAGNLVEVNSALQLGLATPEHQAFIEQLGNR</sequence>
<dbReference type="EMBL" id="JBHFNQ010000169">
    <property type="protein sequence ID" value="MFB2879553.1"/>
    <property type="molecule type" value="Genomic_DNA"/>
</dbReference>
<organism evidence="2 3">
    <name type="scientific">Floridaenema aerugineum BLCC-F46</name>
    <dbReference type="NCBI Taxonomy" id="3153654"/>
    <lineage>
        <taxon>Bacteria</taxon>
        <taxon>Bacillati</taxon>
        <taxon>Cyanobacteriota</taxon>
        <taxon>Cyanophyceae</taxon>
        <taxon>Oscillatoriophycideae</taxon>
        <taxon>Aerosakkonematales</taxon>
        <taxon>Aerosakkonemataceae</taxon>
        <taxon>Floridanema</taxon>
        <taxon>Floridanema aerugineum</taxon>
    </lineage>
</organism>